<keyword evidence="7 8" id="KW-0472">Membrane</keyword>
<comment type="subcellular location">
    <subcellularLocation>
        <location evidence="1">Endoplasmic reticulum membrane</location>
        <topology evidence="1">Single-pass membrane protein</topology>
    </subcellularLocation>
</comment>
<reference evidence="9" key="1">
    <citation type="submission" date="2023-07" db="EMBL/GenBank/DDBJ databases">
        <title>draft genome sequence of fig (Ficus carica).</title>
        <authorList>
            <person name="Takahashi T."/>
            <person name="Nishimura K."/>
        </authorList>
    </citation>
    <scope>NUCLEOTIDE SEQUENCE</scope>
</reference>
<evidence type="ECO:0000256" key="3">
    <source>
        <dbReference type="ARBA" id="ARBA00017467"/>
    </source>
</evidence>
<evidence type="ECO:0000256" key="1">
    <source>
        <dbReference type="ARBA" id="ARBA00004389"/>
    </source>
</evidence>
<comment type="similarity">
    <text evidence="2">Belongs to the ALG14 family.</text>
</comment>
<dbReference type="FunFam" id="3.40.50.2000:FF:000182">
    <property type="entry name" value="UDP-N-acetylglucosamine transferase subunit ALG14 isogeny"/>
    <property type="match status" value="1"/>
</dbReference>
<evidence type="ECO:0000256" key="5">
    <source>
        <dbReference type="ARBA" id="ARBA00022824"/>
    </source>
</evidence>
<feature type="transmembrane region" description="Helical" evidence="8">
    <location>
        <begin position="104"/>
        <end position="122"/>
    </location>
</feature>
<dbReference type="GO" id="GO:0043541">
    <property type="term" value="C:UDP-N-acetylglucosamine transferase complex"/>
    <property type="evidence" value="ECO:0007669"/>
    <property type="project" value="TreeGrafter"/>
</dbReference>
<gene>
    <name evidence="9" type="ORF">TIFTF001_012523</name>
</gene>
<evidence type="ECO:0000256" key="8">
    <source>
        <dbReference type="SAM" id="Phobius"/>
    </source>
</evidence>
<dbReference type="EMBL" id="BTGU01000016">
    <property type="protein sequence ID" value="GMN43337.1"/>
    <property type="molecule type" value="Genomic_DNA"/>
</dbReference>
<proteinExistence type="inferred from homology"/>
<evidence type="ECO:0000256" key="7">
    <source>
        <dbReference type="ARBA" id="ARBA00023136"/>
    </source>
</evidence>
<evidence type="ECO:0000256" key="4">
    <source>
        <dbReference type="ARBA" id="ARBA00022692"/>
    </source>
</evidence>
<organism evidence="9 10">
    <name type="scientific">Ficus carica</name>
    <name type="common">Common fig</name>
    <dbReference type="NCBI Taxonomy" id="3494"/>
    <lineage>
        <taxon>Eukaryota</taxon>
        <taxon>Viridiplantae</taxon>
        <taxon>Streptophyta</taxon>
        <taxon>Embryophyta</taxon>
        <taxon>Tracheophyta</taxon>
        <taxon>Spermatophyta</taxon>
        <taxon>Magnoliopsida</taxon>
        <taxon>eudicotyledons</taxon>
        <taxon>Gunneridae</taxon>
        <taxon>Pentapetalae</taxon>
        <taxon>rosids</taxon>
        <taxon>fabids</taxon>
        <taxon>Rosales</taxon>
        <taxon>Moraceae</taxon>
        <taxon>Ficeae</taxon>
        <taxon>Ficus</taxon>
    </lineage>
</organism>
<keyword evidence="4 8" id="KW-0812">Transmembrane</keyword>
<dbReference type="Proteomes" id="UP001187192">
    <property type="component" value="Unassembled WGS sequence"/>
</dbReference>
<sequence>MLNLLAVLQTERFATRFYIAAATDNMSLQKARSFENSIANQTGDKVAETSQFMQIYRSREVGQSYITSVWTTLVALAHGLWLMIKIRPEVILCNGPGTCVPLCIIALLFKIIGIQWSSIFYVESIARVQRLSLSGLILYKLHIADQFFVQWPQLQRKYPRAHYVGCLIDFRHCDLSHQNSADKGSWKRITARTEAKGKPRTPITLEKRVDTSKISPVMPMVKIYHAMAVPPKVMKYDNVPGSNPSISLFKSFHSSLMKSPRIAAQVATSN</sequence>
<evidence type="ECO:0000313" key="10">
    <source>
        <dbReference type="Proteomes" id="UP001187192"/>
    </source>
</evidence>
<accession>A0AA87ZZ71</accession>
<name>A0AA87ZZ71_FICCA</name>
<keyword evidence="5" id="KW-0256">Endoplasmic reticulum</keyword>
<evidence type="ECO:0000313" key="9">
    <source>
        <dbReference type="EMBL" id="GMN43337.1"/>
    </source>
</evidence>
<comment type="caution">
    <text evidence="9">The sequence shown here is derived from an EMBL/GenBank/DDBJ whole genome shotgun (WGS) entry which is preliminary data.</text>
</comment>
<feature type="transmembrane region" description="Helical" evidence="8">
    <location>
        <begin position="65"/>
        <end position="84"/>
    </location>
</feature>
<dbReference type="Pfam" id="PF08660">
    <property type="entry name" value="Alg14"/>
    <property type="match status" value="1"/>
</dbReference>
<dbReference type="GO" id="GO:0006488">
    <property type="term" value="P:dolichol-linked oligosaccharide biosynthetic process"/>
    <property type="evidence" value="ECO:0007669"/>
    <property type="project" value="InterPro"/>
</dbReference>
<dbReference type="InterPro" id="IPR013969">
    <property type="entry name" value="Oligosacch_biosynth_Alg14"/>
</dbReference>
<dbReference type="GO" id="GO:0004577">
    <property type="term" value="F:N-acetylglucosaminyldiphosphodolichol N-acetylglucosaminyltransferase activity"/>
    <property type="evidence" value="ECO:0007669"/>
    <property type="project" value="TreeGrafter"/>
</dbReference>
<dbReference type="AlphaFoldDB" id="A0AA87ZZ71"/>
<evidence type="ECO:0000256" key="6">
    <source>
        <dbReference type="ARBA" id="ARBA00022989"/>
    </source>
</evidence>
<dbReference type="PANTHER" id="PTHR12154">
    <property type="entry name" value="GLYCOSYL TRANSFERASE-RELATED"/>
    <property type="match status" value="1"/>
</dbReference>
<dbReference type="PANTHER" id="PTHR12154:SF4">
    <property type="entry name" value="UDP-N-ACETYLGLUCOSAMINE TRANSFERASE SUBUNIT ALG14 HOMOLOG"/>
    <property type="match status" value="1"/>
</dbReference>
<keyword evidence="10" id="KW-1185">Reference proteome</keyword>
<protein>
    <recommendedName>
        <fullName evidence="3">UDP-N-acetylglucosamine transferase subunit ALG14</fullName>
    </recommendedName>
</protein>
<dbReference type="Gene3D" id="3.40.50.2000">
    <property type="entry name" value="Glycogen Phosphorylase B"/>
    <property type="match status" value="1"/>
</dbReference>
<keyword evidence="6 8" id="KW-1133">Transmembrane helix</keyword>
<evidence type="ECO:0000256" key="2">
    <source>
        <dbReference type="ARBA" id="ARBA00009731"/>
    </source>
</evidence>